<accession>A0ABS6ESL2</accession>
<gene>
    <name evidence="2" type="ORF">KQI75_08630</name>
</gene>
<evidence type="ECO:0000313" key="3">
    <source>
        <dbReference type="Proteomes" id="UP000783588"/>
    </source>
</evidence>
<protein>
    <recommendedName>
        <fullName evidence="4">DUF4595 domain-containing protein</fullName>
    </recommendedName>
</protein>
<dbReference type="Proteomes" id="UP000783588">
    <property type="component" value="Unassembled WGS sequence"/>
</dbReference>
<reference evidence="2 3" key="1">
    <citation type="submission" date="2021-06" db="EMBL/GenBank/DDBJ databases">
        <authorList>
            <person name="Sun Q."/>
            <person name="Li D."/>
        </authorList>
    </citation>
    <scope>NUCLEOTIDE SEQUENCE [LARGE SCALE GENOMIC DNA]</scope>
    <source>
        <strain evidence="2 3">MSJd-7</strain>
    </source>
</reference>
<sequence>MLLKRISAVLLAGCMTLAAAGCGTASTEDGTGSGQESEKPTLEQIYAANTLEAYQADDIQPSFSTCMRVGKEKKESNALLTLYYDDVLGTICRYRKTETGMLFKYYFQHDGQDFYTYAEANTDGSIKEQALVIQANAAEKQENSASYAEQLFEKYGFGSYNSKERVTSMQDCGETYHIVTDISALSGTGDNGRTYTYTTQEYDVEKKSLRILDIFRTYTMQSANGEEKTCTMSRSMTYNSDGVVKPADFIEESLVVPAWSRTITLVSDAGKQTISVPNGIPVLVQAPSGYTAYTDSACTQKYTEDTPSADRTYPDRTIYLDK</sequence>
<keyword evidence="3" id="KW-1185">Reference proteome</keyword>
<name>A0ABS6ESL2_9FIRM</name>
<dbReference type="EMBL" id="JAHLQI010000004">
    <property type="protein sequence ID" value="MBU5490681.1"/>
    <property type="molecule type" value="Genomic_DNA"/>
</dbReference>
<keyword evidence="1" id="KW-0732">Signal</keyword>
<dbReference type="PROSITE" id="PS51257">
    <property type="entry name" value="PROKAR_LIPOPROTEIN"/>
    <property type="match status" value="1"/>
</dbReference>
<feature type="chain" id="PRO_5047527289" description="DUF4595 domain-containing protein" evidence="1">
    <location>
        <begin position="21"/>
        <end position="322"/>
    </location>
</feature>
<proteinExistence type="predicted"/>
<evidence type="ECO:0000313" key="2">
    <source>
        <dbReference type="EMBL" id="MBU5490681.1"/>
    </source>
</evidence>
<dbReference type="RefSeq" id="WP_216470385.1">
    <property type="nucleotide sequence ID" value="NZ_JAHLQI010000004.1"/>
</dbReference>
<evidence type="ECO:0008006" key="4">
    <source>
        <dbReference type="Google" id="ProtNLM"/>
    </source>
</evidence>
<feature type="signal peptide" evidence="1">
    <location>
        <begin position="1"/>
        <end position="20"/>
    </location>
</feature>
<comment type="caution">
    <text evidence="2">The sequence shown here is derived from an EMBL/GenBank/DDBJ whole genome shotgun (WGS) entry which is preliminary data.</text>
</comment>
<evidence type="ECO:0000256" key="1">
    <source>
        <dbReference type="SAM" id="SignalP"/>
    </source>
</evidence>
<organism evidence="2 3">
    <name type="scientific">Butyricicoccus intestinisimiae</name>
    <dbReference type="NCBI Taxonomy" id="2841509"/>
    <lineage>
        <taxon>Bacteria</taxon>
        <taxon>Bacillati</taxon>
        <taxon>Bacillota</taxon>
        <taxon>Clostridia</taxon>
        <taxon>Eubacteriales</taxon>
        <taxon>Butyricicoccaceae</taxon>
        <taxon>Butyricicoccus</taxon>
    </lineage>
</organism>